<dbReference type="InterPro" id="IPR011013">
    <property type="entry name" value="Gal_mutarotase_sf_dom"/>
</dbReference>
<feature type="active site" evidence="5">
    <location>
        <position position="154"/>
    </location>
</feature>
<feature type="active site" evidence="5">
    <location>
        <position position="255"/>
    </location>
</feature>
<dbReference type="InterPro" id="IPR008183">
    <property type="entry name" value="Aldose_1/G6P_1-epimerase"/>
</dbReference>
<dbReference type="Gene3D" id="2.70.98.10">
    <property type="match status" value="1"/>
</dbReference>
<accession>A0A0V8RXP3</accession>
<dbReference type="EC" id="5.1.3.15" evidence="4"/>
<dbReference type="InterPro" id="IPR014718">
    <property type="entry name" value="GH-type_carb-bd"/>
</dbReference>
<dbReference type="GO" id="GO:0030246">
    <property type="term" value="F:carbohydrate binding"/>
    <property type="evidence" value="ECO:0007669"/>
    <property type="project" value="UniProtKB-UniRule"/>
</dbReference>
<evidence type="ECO:0000256" key="4">
    <source>
        <dbReference type="PIRNR" id="PIRNR016020"/>
    </source>
</evidence>
<keyword evidence="3 4" id="KW-0413">Isomerase</keyword>
<dbReference type="CDD" id="cd09020">
    <property type="entry name" value="D-hex-6-P-epi_like"/>
    <property type="match status" value="1"/>
</dbReference>
<evidence type="ECO:0000256" key="3">
    <source>
        <dbReference type="ARBA" id="ARBA00023235"/>
    </source>
</evidence>
<dbReference type="AlphaFoldDB" id="A0A0V8RXP3"/>
<dbReference type="EMBL" id="LLVT01000001">
    <property type="protein sequence ID" value="KSW12838.1"/>
    <property type="molecule type" value="Genomic_DNA"/>
</dbReference>
<evidence type="ECO:0000256" key="5">
    <source>
        <dbReference type="PIRSR" id="PIRSR016020-1"/>
    </source>
</evidence>
<dbReference type="Proteomes" id="UP000054686">
    <property type="component" value="Unassembled WGS sequence"/>
</dbReference>
<name>A0A0V8RXP3_9ACTO</name>
<reference evidence="6 7" key="1">
    <citation type="submission" date="2015-10" db="EMBL/GenBank/DDBJ databases">
        <title>Draft Genome of Actinomyces odontolyticus subsp. actinosynbacter strain XH001.</title>
        <authorList>
            <person name="Mclean J.S."/>
            <person name="He X."/>
        </authorList>
    </citation>
    <scope>NUCLEOTIDE SEQUENCE [LARGE SCALE GENOMIC DNA]</scope>
    <source>
        <strain evidence="6 7">XH001</strain>
    </source>
</reference>
<dbReference type="GO" id="GO:0005975">
    <property type="term" value="P:carbohydrate metabolic process"/>
    <property type="evidence" value="ECO:0007669"/>
    <property type="project" value="InterPro"/>
</dbReference>
<dbReference type="PIRSF" id="PIRSF016020">
    <property type="entry name" value="PHexose_mutarotase"/>
    <property type="match status" value="1"/>
</dbReference>
<protein>
    <recommendedName>
        <fullName evidence="4">Putative glucose-6-phosphate 1-epimerase</fullName>
        <ecNumber evidence="4">5.1.3.15</ecNumber>
    </recommendedName>
</protein>
<organism evidence="6 7">
    <name type="scientific">Schaalia odontolytica</name>
    <dbReference type="NCBI Taxonomy" id="1660"/>
    <lineage>
        <taxon>Bacteria</taxon>
        <taxon>Bacillati</taxon>
        <taxon>Actinomycetota</taxon>
        <taxon>Actinomycetes</taxon>
        <taxon>Actinomycetales</taxon>
        <taxon>Actinomycetaceae</taxon>
        <taxon>Schaalia</taxon>
    </lineage>
</organism>
<proteinExistence type="inferred from homology"/>
<dbReference type="PANTHER" id="PTHR11122:SF13">
    <property type="entry name" value="GLUCOSE-6-PHOSPHATE 1-EPIMERASE"/>
    <property type="match status" value="1"/>
</dbReference>
<comment type="caution">
    <text evidence="6">The sequence shown here is derived from an EMBL/GenBank/DDBJ whole genome shotgun (WGS) entry which is preliminary data.</text>
</comment>
<dbReference type="SUPFAM" id="SSF74650">
    <property type="entry name" value="Galactose mutarotase-like"/>
    <property type="match status" value="1"/>
</dbReference>
<dbReference type="RefSeq" id="WP_060565672.1">
    <property type="nucleotide sequence ID" value="NZ_CP040006.1"/>
</dbReference>
<sequence length="284" mass="30576">MTDIATLSADVSTASALVTPFGAHLLSWRPAGHPDVLWLSSRAVLDGTKAIRGGIPVCLPWFGSPTDSPTRPGQGAGAHGFARTSPWTLLGSTQPANDAPASFSFELHHTGETSALYPHSFCARLDIAAGAELNATLTLTNDDDHPFAIEAALHTYLHVGDVKDVTVEGLDGERYYDKVRERYATQTGDVTFIGPTDRVYTSTQQVQVVDPKLGRRIIVDKNGSGSTIVWNPWSQGAATMSDIGEGEWQNFVCVETAAVRERALTLWPGHPHIMTQTLAVETLD</sequence>
<gene>
    <name evidence="6" type="ORF">APY09_00255</name>
</gene>
<dbReference type="PANTHER" id="PTHR11122">
    <property type="entry name" value="APOSPORY-ASSOCIATED PROTEIN C-RELATED"/>
    <property type="match status" value="1"/>
</dbReference>
<evidence type="ECO:0000256" key="2">
    <source>
        <dbReference type="ARBA" id="ARBA00005866"/>
    </source>
</evidence>
<evidence type="ECO:0000313" key="7">
    <source>
        <dbReference type="Proteomes" id="UP000054686"/>
    </source>
</evidence>
<comment type="catalytic activity">
    <reaction evidence="1">
        <text>alpha-D-glucose 6-phosphate = beta-D-glucose 6-phosphate</text>
        <dbReference type="Rhea" id="RHEA:16249"/>
        <dbReference type="ChEBI" id="CHEBI:58225"/>
        <dbReference type="ChEBI" id="CHEBI:58247"/>
        <dbReference type="EC" id="5.1.3.15"/>
    </reaction>
</comment>
<evidence type="ECO:0000313" key="6">
    <source>
        <dbReference type="EMBL" id="KSW12838.1"/>
    </source>
</evidence>
<dbReference type="Pfam" id="PF01263">
    <property type="entry name" value="Aldose_epim"/>
    <property type="match status" value="1"/>
</dbReference>
<dbReference type="GO" id="GO:0047938">
    <property type="term" value="F:glucose-6-phosphate 1-epimerase activity"/>
    <property type="evidence" value="ECO:0007669"/>
    <property type="project" value="UniProtKB-UniRule"/>
</dbReference>
<evidence type="ECO:0000256" key="1">
    <source>
        <dbReference type="ARBA" id="ARBA00001096"/>
    </source>
</evidence>
<dbReference type="OrthoDB" id="9790727at2"/>
<dbReference type="InterPro" id="IPR025532">
    <property type="entry name" value="G6P_1-epimerase"/>
</dbReference>
<comment type="similarity">
    <text evidence="2 4">Belongs to the glucose-6-phosphate 1-epimerase family.</text>
</comment>